<evidence type="ECO:0000313" key="2">
    <source>
        <dbReference type="Proteomes" id="UP001597427"/>
    </source>
</evidence>
<dbReference type="EMBL" id="JBHUMO010000034">
    <property type="protein sequence ID" value="MFD2728796.1"/>
    <property type="molecule type" value="Genomic_DNA"/>
</dbReference>
<accession>A0ABW5TL17</accession>
<sequence length="55" mass="6159">MKKFTSGFFTGTFATIAATIGLVTAIKKTVIDPIEKKEAMIDENRRKANRKSRAR</sequence>
<dbReference type="Pfam" id="PF11240">
    <property type="entry name" value="DUF3042"/>
    <property type="match status" value="1"/>
</dbReference>
<keyword evidence="2" id="KW-1185">Reference proteome</keyword>
<dbReference type="Proteomes" id="UP001597427">
    <property type="component" value="Unassembled WGS sequence"/>
</dbReference>
<organism evidence="1 2">
    <name type="scientific">Enterococcus camelliae</name>
    <dbReference type="NCBI Taxonomy" id="453959"/>
    <lineage>
        <taxon>Bacteria</taxon>
        <taxon>Bacillati</taxon>
        <taxon>Bacillota</taxon>
        <taxon>Bacilli</taxon>
        <taxon>Lactobacillales</taxon>
        <taxon>Enterococcaceae</taxon>
        <taxon>Enterococcus</taxon>
    </lineage>
</organism>
<dbReference type="InterPro" id="IPR021402">
    <property type="entry name" value="DUF3042"/>
</dbReference>
<name>A0ABW5TL17_9ENTE</name>
<comment type="caution">
    <text evidence="1">The sequence shown here is derived from an EMBL/GenBank/DDBJ whole genome shotgun (WGS) entry which is preliminary data.</text>
</comment>
<dbReference type="RefSeq" id="WP_379980551.1">
    <property type="nucleotide sequence ID" value="NZ_JBHUMO010000034.1"/>
</dbReference>
<protein>
    <submittedName>
        <fullName evidence="1">DUF3042 family protein</fullName>
    </submittedName>
</protein>
<evidence type="ECO:0000313" key="1">
    <source>
        <dbReference type="EMBL" id="MFD2728796.1"/>
    </source>
</evidence>
<reference evidence="2" key="1">
    <citation type="journal article" date="2019" name="Int. J. Syst. Evol. Microbiol.">
        <title>The Global Catalogue of Microorganisms (GCM) 10K type strain sequencing project: providing services to taxonomists for standard genome sequencing and annotation.</title>
        <authorList>
            <consortium name="The Broad Institute Genomics Platform"/>
            <consortium name="The Broad Institute Genome Sequencing Center for Infectious Disease"/>
            <person name="Wu L."/>
            <person name="Ma J."/>
        </authorList>
    </citation>
    <scope>NUCLEOTIDE SEQUENCE [LARGE SCALE GENOMIC DNA]</scope>
    <source>
        <strain evidence="2">TISTR 932</strain>
    </source>
</reference>
<proteinExistence type="predicted"/>
<gene>
    <name evidence="1" type="ORF">ACFSR0_05070</name>
</gene>